<keyword evidence="4" id="KW-0800">Toxin</keyword>
<dbReference type="PROSITE" id="PS01291">
    <property type="entry name" value="ART"/>
    <property type="match status" value="1"/>
</dbReference>
<keyword evidence="6 14" id="KW-0808">Transferase</keyword>
<feature type="chain" id="PRO_5029930925" description="NAD(P)(+)--arginine ADP-ribosyltransferase" evidence="14">
    <location>
        <begin position="25"/>
        <end position="241"/>
    </location>
</feature>
<proteinExistence type="inferred from homology"/>
<dbReference type="GO" id="GO:0016779">
    <property type="term" value="F:nucleotidyltransferase activity"/>
    <property type="evidence" value="ECO:0007669"/>
    <property type="project" value="UniProtKB-KW"/>
</dbReference>
<keyword evidence="5 14" id="KW-0328">Glycosyltransferase</keyword>
<comment type="similarity">
    <text evidence="2 14">Belongs to the Arg-specific ADP-ribosyltransferase family.</text>
</comment>
<dbReference type="SUPFAM" id="SSF56399">
    <property type="entry name" value="ADP-ribosylation"/>
    <property type="match status" value="1"/>
</dbReference>
<keyword evidence="10" id="KW-0843">Virulence</keyword>
<comment type="catalytic activity">
    <reaction evidence="13 14">
        <text>L-arginyl-[protein] + NAD(+) = N(omega)-(ADP-D-ribosyl)-L-arginyl-[protein] + nicotinamide + H(+)</text>
        <dbReference type="Rhea" id="RHEA:19149"/>
        <dbReference type="Rhea" id="RHEA-COMP:10532"/>
        <dbReference type="Rhea" id="RHEA-COMP:15087"/>
        <dbReference type="ChEBI" id="CHEBI:15378"/>
        <dbReference type="ChEBI" id="CHEBI:17154"/>
        <dbReference type="ChEBI" id="CHEBI:29965"/>
        <dbReference type="ChEBI" id="CHEBI:57540"/>
        <dbReference type="ChEBI" id="CHEBI:142554"/>
        <dbReference type="EC" id="2.4.2.31"/>
    </reaction>
</comment>
<evidence type="ECO:0000256" key="5">
    <source>
        <dbReference type="ARBA" id="ARBA00022676"/>
    </source>
</evidence>
<feature type="signal peptide" evidence="14">
    <location>
        <begin position="1"/>
        <end position="24"/>
    </location>
</feature>
<keyword evidence="16" id="KW-1185">Reference proteome</keyword>
<comment type="caution">
    <text evidence="15">The sequence shown here is derived from an EMBL/GenBank/DDBJ whole genome shotgun (WGS) entry which is preliminary data.</text>
</comment>
<keyword evidence="12" id="KW-1015">Disulfide bond</keyword>
<dbReference type="AlphaFoldDB" id="A0A7L2BZK9"/>
<dbReference type="EMBL" id="VWYE01017327">
    <property type="protein sequence ID" value="NXQ31217.1"/>
    <property type="molecule type" value="Genomic_DNA"/>
</dbReference>
<keyword evidence="3" id="KW-0964">Secreted</keyword>
<evidence type="ECO:0000256" key="7">
    <source>
        <dbReference type="ARBA" id="ARBA00022695"/>
    </source>
</evidence>
<evidence type="ECO:0000256" key="6">
    <source>
        <dbReference type="ARBA" id="ARBA00022679"/>
    </source>
</evidence>
<evidence type="ECO:0000256" key="12">
    <source>
        <dbReference type="ARBA" id="ARBA00023157"/>
    </source>
</evidence>
<evidence type="ECO:0000256" key="11">
    <source>
        <dbReference type="ARBA" id="ARBA00023027"/>
    </source>
</evidence>
<accession>A0A7L2BZK9</accession>
<dbReference type="GO" id="GO:0003950">
    <property type="term" value="F:NAD+ poly-ADP-ribosyltransferase activity"/>
    <property type="evidence" value="ECO:0007669"/>
    <property type="project" value="UniProtKB-ARBA"/>
</dbReference>
<dbReference type="PRINTS" id="PR00970">
    <property type="entry name" value="RIBTRNSFRASE"/>
</dbReference>
<evidence type="ECO:0000256" key="2">
    <source>
        <dbReference type="ARBA" id="ARBA00009558"/>
    </source>
</evidence>
<dbReference type="GO" id="GO:0046677">
    <property type="term" value="P:response to antibiotic"/>
    <property type="evidence" value="ECO:0007669"/>
    <property type="project" value="UniProtKB-ARBA"/>
</dbReference>
<dbReference type="Gene3D" id="3.90.176.10">
    <property type="entry name" value="Toxin ADP-ribosyltransferase, Chain A, domain 1"/>
    <property type="match status" value="1"/>
</dbReference>
<dbReference type="PROSITE" id="PS51996">
    <property type="entry name" value="TR_MART"/>
    <property type="match status" value="1"/>
</dbReference>
<evidence type="ECO:0000256" key="8">
    <source>
        <dbReference type="ARBA" id="ARBA00022729"/>
    </source>
</evidence>
<evidence type="ECO:0000313" key="15">
    <source>
        <dbReference type="EMBL" id="NXQ31217.1"/>
    </source>
</evidence>
<keyword evidence="9 14" id="KW-0521">NADP</keyword>
<evidence type="ECO:0000256" key="1">
    <source>
        <dbReference type="ARBA" id="ARBA00004613"/>
    </source>
</evidence>
<dbReference type="GO" id="GO:0005615">
    <property type="term" value="C:extracellular space"/>
    <property type="evidence" value="ECO:0007669"/>
    <property type="project" value="UniProtKB-ARBA"/>
</dbReference>
<reference evidence="15 16" key="1">
    <citation type="submission" date="2019-09" db="EMBL/GenBank/DDBJ databases">
        <title>Bird 10,000 Genomes (B10K) Project - Family phase.</title>
        <authorList>
            <person name="Zhang G."/>
        </authorList>
    </citation>
    <scope>NUCLEOTIDE SEQUENCE [LARGE SCALE GENOMIC DNA]</scope>
    <source>
        <strain evidence="15">B10K-DU-001-15</strain>
        <tissue evidence="15">Muscle</tissue>
    </source>
</reference>
<gene>
    <name evidence="15" type="primary">Nrt2_0</name>
    <name evidence="15" type="ORF">ALACHE_R08909</name>
</gene>
<dbReference type="EC" id="2.4.2.31" evidence="14"/>
<dbReference type="InterPro" id="IPR050999">
    <property type="entry name" value="ADP-ribosyltransferase_ARG"/>
</dbReference>
<dbReference type="Pfam" id="PF01129">
    <property type="entry name" value="ART"/>
    <property type="match status" value="1"/>
</dbReference>
<evidence type="ECO:0000256" key="9">
    <source>
        <dbReference type="ARBA" id="ARBA00022857"/>
    </source>
</evidence>
<comment type="subcellular location">
    <subcellularLocation>
        <location evidence="1">Secreted</location>
    </subcellularLocation>
</comment>
<dbReference type="GO" id="GO:0106274">
    <property type="term" value="F:NAD+-protein-arginine ADP-ribosyltransferase activity"/>
    <property type="evidence" value="ECO:0007669"/>
    <property type="project" value="UniProtKB-EC"/>
</dbReference>
<keyword evidence="7" id="KW-0548">Nucleotidyltransferase</keyword>
<protein>
    <recommendedName>
        <fullName evidence="14">NAD(P)(+)--arginine ADP-ribosyltransferase</fullName>
        <ecNumber evidence="14">2.4.2.31</ecNumber>
    </recommendedName>
    <alternativeName>
        <fullName evidence="14">Mono(ADP-ribosyl)transferase</fullName>
    </alternativeName>
</protein>
<evidence type="ECO:0000256" key="4">
    <source>
        <dbReference type="ARBA" id="ARBA00022656"/>
    </source>
</evidence>
<keyword evidence="11 14" id="KW-0520">NAD</keyword>
<dbReference type="InterPro" id="IPR000768">
    <property type="entry name" value="ART"/>
</dbReference>
<dbReference type="Proteomes" id="UP000571582">
    <property type="component" value="Unassembled WGS sequence"/>
</dbReference>
<evidence type="ECO:0000256" key="10">
    <source>
        <dbReference type="ARBA" id="ARBA00023026"/>
    </source>
</evidence>
<keyword evidence="8 14" id="KW-0732">Signal</keyword>
<dbReference type="PANTHER" id="PTHR10339:SF25">
    <property type="entry name" value="SECRETED EXOENZYME S"/>
    <property type="match status" value="1"/>
</dbReference>
<dbReference type="GO" id="GO:0090729">
    <property type="term" value="F:toxin activity"/>
    <property type="evidence" value="ECO:0007669"/>
    <property type="project" value="UniProtKB-KW"/>
</dbReference>
<evidence type="ECO:0000256" key="14">
    <source>
        <dbReference type="RuleBase" id="RU361228"/>
    </source>
</evidence>
<dbReference type="PANTHER" id="PTHR10339">
    <property type="entry name" value="ADP-RIBOSYLTRANSFERASE"/>
    <property type="match status" value="1"/>
</dbReference>
<evidence type="ECO:0000256" key="3">
    <source>
        <dbReference type="ARBA" id="ARBA00022525"/>
    </source>
</evidence>
<name>A0A7L2BZK9_9PASS</name>
<dbReference type="GO" id="GO:0044194">
    <property type="term" value="C:cytolytic granule"/>
    <property type="evidence" value="ECO:0007669"/>
    <property type="project" value="UniProtKB-ARBA"/>
</dbReference>
<evidence type="ECO:0000313" key="16">
    <source>
        <dbReference type="Proteomes" id="UP000571582"/>
    </source>
</evidence>
<organism evidence="15 16">
    <name type="scientific">Alaudala cheleensis</name>
    <name type="common">Asian short-toed lark</name>
    <dbReference type="NCBI Taxonomy" id="670337"/>
    <lineage>
        <taxon>Eukaryota</taxon>
        <taxon>Metazoa</taxon>
        <taxon>Chordata</taxon>
        <taxon>Craniata</taxon>
        <taxon>Vertebrata</taxon>
        <taxon>Euteleostomi</taxon>
        <taxon>Archelosauria</taxon>
        <taxon>Archosauria</taxon>
        <taxon>Dinosauria</taxon>
        <taxon>Saurischia</taxon>
        <taxon>Theropoda</taxon>
        <taxon>Coelurosauria</taxon>
        <taxon>Aves</taxon>
        <taxon>Neognathae</taxon>
        <taxon>Neoaves</taxon>
        <taxon>Telluraves</taxon>
        <taxon>Australaves</taxon>
        <taxon>Passeriformes</taxon>
        <taxon>Sylvioidea</taxon>
        <taxon>Alaudidae</taxon>
        <taxon>Alaudala</taxon>
    </lineage>
</organism>
<sequence length="241" mass="27167">WPLPAMAPLAQALALLAMAVATVAIKVKPLDMALDSFDDQYLSCGASMTQKLPELLDSDFAKDREFKKDWDVARVTWQKRGSVSSPLSPDQAVALMAYSTSGTGLYKHFNEAVSEAGSSRWKYRNNFHFKSLHFLLTTALQTLPRPKQCLWVFRGGRDTRVEAQKGTKVRFGQFASTSRSAAVAQRFGQVTMFTVRTCHGANIQRFSRFPREQEVLIPPFEIFEVLDSHEEWNTMHITLSS</sequence>
<feature type="non-terminal residue" evidence="15">
    <location>
        <position position="1"/>
    </location>
</feature>
<dbReference type="FunFam" id="3.90.176.10:FF:000001">
    <property type="entry name" value="NAD(P)(+)--arginine ADP-ribosyltransferase"/>
    <property type="match status" value="1"/>
</dbReference>
<evidence type="ECO:0000256" key="13">
    <source>
        <dbReference type="ARBA" id="ARBA00047597"/>
    </source>
</evidence>
<feature type="non-terminal residue" evidence="15">
    <location>
        <position position="241"/>
    </location>
</feature>